<reference evidence="4" key="1">
    <citation type="submission" date="2020-05" db="UniProtKB">
        <authorList>
            <consortium name="EnsemblMetazoa"/>
        </authorList>
    </citation>
    <scope>IDENTIFICATION</scope>
    <source>
        <strain evidence="4">Aabys</strain>
    </source>
</reference>
<dbReference type="KEGG" id="mde:101895772"/>
<dbReference type="GO" id="GO:0120212">
    <property type="term" value="C:sperm head-tail coupling apparatus"/>
    <property type="evidence" value="ECO:0007669"/>
    <property type="project" value="InterPro"/>
</dbReference>
<gene>
    <name evidence="4" type="primary">101895772</name>
</gene>
<dbReference type="VEuPathDB" id="VectorBase:MDOA001608"/>
<evidence type="ECO:0000259" key="3">
    <source>
        <dbReference type="Pfam" id="PF14909"/>
    </source>
</evidence>
<name>A0A1I8M638_MUSDO</name>
<dbReference type="OrthoDB" id="5963614at2759"/>
<evidence type="ECO:0000256" key="2">
    <source>
        <dbReference type="ARBA" id="ARBA00022553"/>
    </source>
</evidence>
<dbReference type="InterPro" id="IPR042769">
    <property type="entry name" value="SPATA6_fam"/>
</dbReference>
<organism evidence="4">
    <name type="scientific">Musca domestica</name>
    <name type="common">House fly</name>
    <dbReference type="NCBI Taxonomy" id="7370"/>
    <lineage>
        <taxon>Eukaryota</taxon>
        <taxon>Metazoa</taxon>
        <taxon>Ecdysozoa</taxon>
        <taxon>Arthropoda</taxon>
        <taxon>Hexapoda</taxon>
        <taxon>Insecta</taxon>
        <taxon>Pterygota</taxon>
        <taxon>Neoptera</taxon>
        <taxon>Endopterygota</taxon>
        <taxon>Diptera</taxon>
        <taxon>Brachycera</taxon>
        <taxon>Muscomorpha</taxon>
        <taxon>Muscoidea</taxon>
        <taxon>Muscidae</taxon>
        <taxon>Musca</taxon>
    </lineage>
</organism>
<keyword evidence="2" id="KW-0597">Phosphoprotein</keyword>
<protein>
    <recommendedName>
        <fullName evidence="3">Spermatogenesis-associated protein 6 N-terminal domain-containing protein</fullName>
    </recommendedName>
</protein>
<dbReference type="STRING" id="7370.A0A1I8M638"/>
<dbReference type="PANTHER" id="PTHR16435">
    <property type="entry name" value="SPERMATOGENESIS-ASSOCIATED PROTEIN 6 SPATA6"/>
    <property type="match status" value="1"/>
</dbReference>
<dbReference type="EnsemblMetazoa" id="MDOA001608-RA">
    <property type="protein sequence ID" value="MDOA001608-PA"/>
    <property type="gene ID" value="MDOA001608"/>
</dbReference>
<proteinExistence type="inferred from homology"/>
<dbReference type="PANTHER" id="PTHR16435:SF6">
    <property type="entry name" value="IP09370P"/>
    <property type="match status" value="1"/>
</dbReference>
<dbReference type="eggNOG" id="ENOG502S8SR">
    <property type="taxonomic scope" value="Eukaryota"/>
</dbReference>
<evidence type="ECO:0000256" key="1">
    <source>
        <dbReference type="ARBA" id="ARBA00006215"/>
    </source>
</evidence>
<dbReference type="GO" id="GO:0007283">
    <property type="term" value="P:spermatogenesis"/>
    <property type="evidence" value="ECO:0007669"/>
    <property type="project" value="InterPro"/>
</dbReference>
<dbReference type="GO" id="GO:0032027">
    <property type="term" value="F:myosin light chain binding"/>
    <property type="evidence" value="ECO:0007669"/>
    <property type="project" value="InterPro"/>
</dbReference>
<dbReference type="InterPro" id="IPR032732">
    <property type="entry name" value="SPATA6_N"/>
</dbReference>
<evidence type="ECO:0000313" key="4">
    <source>
        <dbReference type="EnsemblMetazoa" id="MDOA001608-PA"/>
    </source>
</evidence>
<dbReference type="VEuPathDB" id="VectorBase:MDOMA2_017255"/>
<dbReference type="AlphaFoldDB" id="A0A1I8M638"/>
<comment type="similarity">
    <text evidence="1">Belongs to the SPATA6 family.</text>
</comment>
<dbReference type="RefSeq" id="XP_005180534.2">
    <property type="nucleotide sequence ID" value="XM_005180477.3"/>
</dbReference>
<accession>A0A1I8M638</accession>
<dbReference type="Pfam" id="PF14909">
    <property type="entry name" value="SPATA6"/>
    <property type="match status" value="1"/>
</dbReference>
<sequence>MNNQRFHIKIQLKLQAVTCPGVWLCSHGYLEVTIKALGYFFRTGAMEPYFPLLCHDTYKMEGYFKNTPSIASLISQMQTEPLEITLWQSGRRLAYYRGSLMDLLQISEPKLHCPHNNTKQLLMKTTTAFPGIIAPKVELTADFFVKDKVFNVGNLNEELKSFTCHPRKPLTIPPKSTKHNCNIKSHCYQRPCIINAEPYDELDRYGPRKQKPVCHARDFSGKSTKPFEPLFNTNSRRVSIVSTCSSNNTQTSAGIYDLAQDQSMDISNIQHGTGDCCELCRQYKEVFKR</sequence>
<feature type="domain" description="Spermatogenesis-associated protein 6 N-terminal" evidence="3">
    <location>
        <begin position="10"/>
        <end position="141"/>
    </location>
</feature>